<dbReference type="PANTHER" id="PTHR37422">
    <property type="entry name" value="TEICHURONIC ACID BIOSYNTHESIS PROTEIN TUAE"/>
    <property type="match status" value="1"/>
</dbReference>
<dbReference type="InterPro" id="IPR051533">
    <property type="entry name" value="WaaL-like"/>
</dbReference>
<dbReference type="InterPro" id="IPR007016">
    <property type="entry name" value="O-antigen_ligase-rel_domated"/>
</dbReference>
<organism evidence="7 8">
    <name type="scientific">Xylanibacter rodentium</name>
    <dbReference type="NCBI Taxonomy" id="2736289"/>
    <lineage>
        <taxon>Bacteria</taxon>
        <taxon>Pseudomonadati</taxon>
        <taxon>Bacteroidota</taxon>
        <taxon>Bacteroidia</taxon>
        <taxon>Bacteroidales</taxon>
        <taxon>Prevotellaceae</taxon>
        <taxon>Xylanibacter</taxon>
    </lineage>
</organism>
<keyword evidence="2 5" id="KW-0812">Transmembrane</keyword>
<proteinExistence type="predicted"/>
<evidence type="ECO:0000256" key="4">
    <source>
        <dbReference type="ARBA" id="ARBA00023136"/>
    </source>
</evidence>
<protein>
    <submittedName>
        <fullName evidence="7">O-antigen ligase family protein</fullName>
    </submittedName>
</protein>
<feature type="transmembrane region" description="Helical" evidence="5">
    <location>
        <begin position="328"/>
        <end position="346"/>
    </location>
</feature>
<evidence type="ECO:0000313" key="8">
    <source>
        <dbReference type="Proteomes" id="UP001193734"/>
    </source>
</evidence>
<evidence type="ECO:0000313" key="7">
    <source>
        <dbReference type="EMBL" id="NPE13722.1"/>
    </source>
</evidence>
<feature type="domain" description="O-antigen ligase-related" evidence="6">
    <location>
        <begin position="190"/>
        <end position="340"/>
    </location>
</feature>
<dbReference type="PANTHER" id="PTHR37422:SF13">
    <property type="entry name" value="LIPOPOLYSACCHARIDE BIOSYNTHESIS PROTEIN PA4999-RELATED"/>
    <property type="match status" value="1"/>
</dbReference>
<keyword evidence="8" id="KW-1185">Reference proteome</keyword>
<feature type="transmembrane region" description="Helical" evidence="5">
    <location>
        <begin position="410"/>
        <end position="430"/>
    </location>
</feature>
<keyword evidence="7" id="KW-0436">Ligase</keyword>
<feature type="transmembrane region" description="Helical" evidence="5">
    <location>
        <begin position="123"/>
        <end position="141"/>
    </location>
</feature>
<evidence type="ECO:0000256" key="5">
    <source>
        <dbReference type="SAM" id="Phobius"/>
    </source>
</evidence>
<accession>A0ABX2ASK3</accession>
<feature type="transmembrane region" description="Helical" evidence="5">
    <location>
        <begin position="235"/>
        <end position="257"/>
    </location>
</feature>
<evidence type="ECO:0000259" key="6">
    <source>
        <dbReference type="Pfam" id="PF04932"/>
    </source>
</evidence>
<reference evidence="7 8" key="1">
    <citation type="submission" date="2020-05" db="EMBL/GenBank/DDBJ databases">
        <title>Distinct polysaccharide utilization as determinants for interspecies competition between intestinal Prevotella spp.</title>
        <authorList>
            <person name="Galvez E.J.C."/>
            <person name="Iljazovic A."/>
            <person name="Strowig T."/>
        </authorList>
    </citation>
    <scope>NUCLEOTIDE SEQUENCE [LARGE SCALE GENOMIC DNA]</scope>
    <source>
        <strain evidence="7 8">PROD</strain>
    </source>
</reference>
<dbReference type="GeneID" id="82157149"/>
<evidence type="ECO:0000256" key="3">
    <source>
        <dbReference type="ARBA" id="ARBA00022989"/>
    </source>
</evidence>
<evidence type="ECO:0000256" key="1">
    <source>
        <dbReference type="ARBA" id="ARBA00004141"/>
    </source>
</evidence>
<feature type="transmembrane region" description="Helical" evidence="5">
    <location>
        <begin position="358"/>
        <end position="390"/>
    </location>
</feature>
<keyword evidence="4 5" id="KW-0472">Membrane</keyword>
<dbReference type="Pfam" id="PF04932">
    <property type="entry name" value="Wzy_C"/>
    <property type="match status" value="1"/>
</dbReference>
<keyword evidence="3 5" id="KW-1133">Transmembrane helix</keyword>
<comment type="subcellular location">
    <subcellularLocation>
        <location evidence="1">Membrane</location>
        <topology evidence="1">Multi-pass membrane protein</topology>
    </subcellularLocation>
</comment>
<feature type="transmembrane region" description="Helical" evidence="5">
    <location>
        <begin position="37"/>
        <end position="58"/>
    </location>
</feature>
<dbReference type="Proteomes" id="UP001193734">
    <property type="component" value="Unassembled WGS sequence"/>
</dbReference>
<feature type="transmembrane region" description="Helical" evidence="5">
    <location>
        <begin position="12"/>
        <end position="31"/>
    </location>
</feature>
<name>A0ABX2ASK3_9BACT</name>
<feature type="transmembrane region" description="Helical" evidence="5">
    <location>
        <begin position="185"/>
        <end position="201"/>
    </location>
</feature>
<dbReference type="RefSeq" id="WP_172177070.1">
    <property type="nucleotide sequence ID" value="NZ_CASGIA010000002.1"/>
</dbReference>
<dbReference type="GO" id="GO:0016874">
    <property type="term" value="F:ligase activity"/>
    <property type="evidence" value="ECO:0007669"/>
    <property type="project" value="UniProtKB-KW"/>
</dbReference>
<feature type="transmembrane region" description="Helical" evidence="5">
    <location>
        <begin position="94"/>
        <end position="111"/>
    </location>
</feature>
<comment type="caution">
    <text evidence="7">The sequence shown here is derived from an EMBL/GenBank/DDBJ whole genome shotgun (WGS) entry which is preliminary data.</text>
</comment>
<dbReference type="EMBL" id="JABKKE010000006">
    <property type="protein sequence ID" value="NPE13722.1"/>
    <property type="molecule type" value="Genomic_DNA"/>
</dbReference>
<feature type="transmembrane region" description="Helical" evidence="5">
    <location>
        <begin position="67"/>
        <end position="88"/>
    </location>
</feature>
<evidence type="ECO:0000256" key="2">
    <source>
        <dbReference type="ARBA" id="ARBA00022692"/>
    </source>
</evidence>
<gene>
    <name evidence="7" type="ORF">HPS55_05165</name>
</gene>
<sequence>MNKKTVLKNIAYAIFVITCVLTAIDTGLFVYPSLSRYLLLEAGAMVLSVLCILTNIVYRRDIAIGKLGLFIFAWILYIILHGCLIAETCEQYRTYYLCTTLLLILVAADMQKARLLTRKNIETTLLAIAAIHIVCIAAQSIGVAESGNEYFDVTGCNENPTVTAIYLVGCIPMLAARIKRGEHKPAYFIFLLAVMTGIVILNCRTAYIGLGVEFAVVIAVKYSRQGHALIKRHGAYTCLLGVVLLPIVVVAGMKMYGMKKDSADGRMLIWKLSTEMMAGKPSGYGYGLFEKNYNLRQADYFANREYTDTEKRNSDFVYMPYNDYLEHGIEGGIVGMVFLLAFYAMMAGKAVQADDKEAVAVFAAFAVMSLFNFVYTTIQSWLLVVCYASFVLAKTDCHVSSTIRLSHHAGIAILVPVAFAMYTVFGFAGAQMQLKRTGSAAIGLHCTDDRNLEAMEHRIGTSEAYWSHRAANSIACKNYTEALSHIRKARRYSSHPELFAMEYSCLKHTGNVDDAACRLDTLSYMLPQKLSVKYMLMKHHIGGNRPQEALRYADDILSTEIKVKSDEAENIRNRAKHFKKHYEQKN</sequence>